<evidence type="ECO:0000313" key="1">
    <source>
        <dbReference type="EMBL" id="KAG0007539.1"/>
    </source>
</evidence>
<sequence length="509" mass="57575">MTNLHAAATPRDTIVDLDDGLIMRWSTHADAENVGDLVAETFTWMSFSGLQDGVIPGPNLMFRAAAKRLLSGKNAVMTDRDYALVEDTKREVGKNPIVACVSIHRVRAYYGCVDLFFGKPELIATDPDYRNKGLIRKLLFEMIHPESDARGDSLQFIPGIPHFYRQFGYEYALVSFTSGKIENIQSIPALAEGKTTEPFLLRKATPEDIPYLISMSTKERVSPYTQLGLYYSPEYWQYTVKDIFEIADPEHPGTRSTQIVVDAATGKDVGFTIVSYPFGLKLEALVLDENVIIQEALYPILRQIVAMEKTRLEEKKAKVTEEEANKINTSSFYMILQLHPQHPAAVLLGSKMVPTFTGPGFRLCTRINDYPKFIRTVTPELEKRLARSSMAGTTGRLRLDFYRKVEGNKAKGLEIIFEKGKILEAREWTNPGYEKTAEEYLAWKAENNIPVVYGATFAPLTFNNLLTGERSLEELIWSYGETAVKNEASKLLLNSLFPKISQHMDNFYW</sequence>
<dbReference type="Proteomes" id="UP000703661">
    <property type="component" value="Unassembled WGS sequence"/>
</dbReference>
<organism evidence="1 2">
    <name type="scientific">Entomortierella chlamydospora</name>
    <dbReference type="NCBI Taxonomy" id="101097"/>
    <lineage>
        <taxon>Eukaryota</taxon>
        <taxon>Fungi</taxon>
        <taxon>Fungi incertae sedis</taxon>
        <taxon>Mucoromycota</taxon>
        <taxon>Mortierellomycotina</taxon>
        <taxon>Mortierellomycetes</taxon>
        <taxon>Mortierellales</taxon>
        <taxon>Mortierellaceae</taxon>
        <taxon>Entomortierella</taxon>
    </lineage>
</organism>
<evidence type="ECO:0000313" key="2">
    <source>
        <dbReference type="Proteomes" id="UP000703661"/>
    </source>
</evidence>
<accession>A0A9P6MLY9</accession>
<protein>
    <submittedName>
        <fullName evidence="1">Uncharacterized protein</fullName>
    </submittedName>
</protein>
<proteinExistence type="predicted"/>
<gene>
    <name evidence="1" type="ORF">BGZ80_004550</name>
</gene>
<name>A0A9P6MLY9_9FUNG</name>
<dbReference type="InterPro" id="IPR016181">
    <property type="entry name" value="Acyl_CoA_acyltransferase"/>
</dbReference>
<keyword evidence="2" id="KW-1185">Reference proteome</keyword>
<dbReference type="AlphaFoldDB" id="A0A9P6MLY9"/>
<dbReference type="Pfam" id="PF13527">
    <property type="entry name" value="Acetyltransf_9"/>
    <property type="match status" value="1"/>
</dbReference>
<comment type="caution">
    <text evidence="1">The sequence shown here is derived from an EMBL/GenBank/DDBJ whole genome shotgun (WGS) entry which is preliminary data.</text>
</comment>
<reference evidence="1" key="1">
    <citation type="journal article" date="2020" name="Fungal Divers.">
        <title>Resolving the Mortierellaceae phylogeny through synthesis of multi-gene phylogenetics and phylogenomics.</title>
        <authorList>
            <person name="Vandepol N."/>
            <person name="Liber J."/>
            <person name="Desiro A."/>
            <person name="Na H."/>
            <person name="Kennedy M."/>
            <person name="Barry K."/>
            <person name="Grigoriev I.V."/>
            <person name="Miller A.N."/>
            <person name="O'Donnell K."/>
            <person name="Stajich J.E."/>
            <person name="Bonito G."/>
        </authorList>
    </citation>
    <scope>NUCLEOTIDE SEQUENCE</scope>
    <source>
        <strain evidence="1">NRRL 2769</strain>
    </source>
</reference>
<dbReference type="CDD" id="cd04301">
    <property type="entry name" value="NAT_SF"/>
    <property type="match status" value="1"/>
</dbReference>
<dbReference type="EMBL" id="JAAAID010002307">
    <property type="protein sequence ID" value="KAG0007539.1"/>
    <property type="molecule type" value="Genomic_DNA"/>
</dbReference>
<dbReference type="SUPFAM" id="SSF55729">
    <property type="entry name" value="Acyl-CoA N-acyltransferases (Nat)"/>
    <property type="match status" value="1"/>
</dbReference>
<dbReference type="OrthoDB" id="2321175at2759"/>
<dbReference type="Gene3D" id="3.40.630.30">
    <property type="match status" value="1"/>
</dbReference>